<reference evidence="3" key="1">
    <citation type="submission" date="2013-09" db="EMBL/GenBank/DDBJ databases">
        <title>Corchorus olitorius genome sequencing.</title>
        <authorList>
            <person name="Alam M."/>
            <person name="Haque M.S."/>
            <person name="Islam M.S."/>
            <person name="Emdad E.M."/>
            <person name="Islam M.M."/>
            <person name="Ahmed B."/>
            <person name="Halim A."/>
            <person name="Hossen Q.M.M."/>
            <person name="Hossain M.Z."/>
            <person name="Ahmed R."/>
            <person name="Khan M.M."/>
            <person name="Islam R."/>
            <person name="Rashid M.M."/>
            <person name="Khan S.A."/>
            <person name="Rahman M.S."/>
            <person name="Alam M."/>
            <person name="Yahiya A.S."/>
            <person name="Khan M.S."/>
            <person name="Azam M.S."/>
            <person name="Haque T."/>
            <person name="Lashkar M.Z.H."/>
            <person name="Akhand A.I."/>
            <person name="Morshed G."/>
            <person name="Roy S."/>
            <person name="Uddin K.S."/>
            <person name="Rabeya T."/>
            <person name="Hossain A.S."/>
            <person name="Chowdhury A."/>
            <person name="Snigdha A.R."/>
            <person name="Mortoza M.S."/>
            <person name="Matin S.A."/>
            <person name="Hoque S.M.E."/>
            <person name="Islam M.K."/>
            <person name="Roy D.K."/>
            <person name="Haider R."/>
            <person name="Moosa M.M."/>
            <person name="Elias S.M."/>
            <person name="Hasan A.M."/>
            <person name="Jahan S."/>
            <person name="Shafiuddin M."/>
            <person name="Mahmood N."/>
            <person name="Shommy N.S."/>
        </authorList>
    </citation>
    <scope>NUCLEOTIDE SEQUENCE [LARGE SCALE GENOMIC DNA]</scope>
    <source>
        <strain evidence="3">cv. O-4</strain>
    </source>
</reference>
<keyword evidence="3" id="KW-1185">Reference proteome</keyword>
<name>A0A1R3H1Q5_9ROSI</name>
<evidence type="ECO:0000256" key="1">
    <source>
        <dbReference type="SAM" id="MobiDB-lite"/>
    </source>
</evidence>
<feature type="compositionally biased region" description="Low complexity" evidence="1">
    <location>
        <begin position="13"/>
        <end position="27"/>
    </location>
</feature>
<evidence type="ECO:0000313" key="2">
    <source>
        <dbReference type="EMBL" id="OMO64221.1"/>
    </source>
</evidence>
<sequence>MRPAGFRSCTHVSADPTTSSEASPTTPMRTPKLDVHPRRAQFCPSDFCHF</sequence>
<gene>
    <name evidence="2" type="ORF">COLO4_32092</name>
</gene>
<dbReference type="AlphaFoldDB" id="A0A1R3H1Q5"/>
<accession>A0A1R3H1Q5</accession>
<evidence type="ECO:0000313" key="3">
    <source>
        <dbReference type="Proteomes" id="UP000187203"/>
    </source>
</evidence>
<organism evidence="2 3">
    <name type="scientific">Corchorus olitorius</name>
    <dbReference type="NCBI Taxonomy" id="93759"/>
    <lineage>
        <taxon>Eukaryota</taxon>
        <taxon>Viridiplantae</taxon>
        <taxon>Streptophyta</taxon>
        <taxon>Embryophyta</taxon>
        <taxon>Tracheophyta</taxon>
        <taxon>Spermatophyta</taxon>
        <taxon>Magnoliopsida</taxon>
        <taxon>eudicotyledons</taxon>
        <taxon>Gunneridae</taxon>
        <taxon>Pentapetalae</taxon>
        <taxon>rosids</taxon>
        <taxon>malvids</taxon>
        <taxon>Malvales</taxon>
        <taxon>Malvaceae</taxon>
        <taxon>Grewioideae</taxon>
        <taxon>Apeibeae</taxon>
        <taxon>Corchorus</taxon>
    </lineage>
</organism>
<dbReference type="EMBL" id="AWUE01020987">
    <property type="protein sequence ID" value="OMO64221.1"/>
    <property type="molecule type" value="Genomic_DNA"/>
</dbReference>
<protein>
    <submittedName>
        <fullName evidence="2">Uncharacterized protein</fullName>
    </submittedName>
</protein>
<comment type="caution">
    <text evidence="2">The sequence shown here is derived from an EMBL/GenBank/DDBJ whole genome shotgun (WGS) entry which is preliminary data.</text>
</comment>
<feature type="region of interest" description="Disordered" evidence="1">
    <location>
        <begin position="1"/>
        <end position="34"/>
    </location>
</feature>
<proteinExistence type="predicted"/>
<dbReference type="Proteomes" id="UP000187203">
    <property type="component" value="Unassembled WGS sequence"/>
</dbReference>